<dbReference type="Proteomes" id="UP000019116">
    <property type="component" value="Chromosome 6B"/>
</dbReference>
<name>A0A3B6PFK9_WHEAT</name>
<dbReference type="STRING" id="4565.A0A3B6PFK9"/>
<dbReference type="PANTHER" id="PTHR32161:SF24">
    <property type="entry name" value="PROTEIN KINASE DOMAIN-CONTAINING PROTEIN"/>
    <property type="match status" value="1"/>
</dbReference>
<sequence>MAERRGRIVFSANYRPPLPFDIFSCPFLPLSIKDELHLTDGMSYNYNGCPIPPAALKTLLKIPKLTEESSATDADVDAGHVSGLLFVSERDQGLETLCVNLWFSADGKVKVFTLADIFGSADFSGTRLEDSGCIGGGYSVGYRNVDYSLIYVSTKEAVQECRSPWTVVYRTNLTTGKTDRLTPQGVFDLSPAVSPSGKTVAVASFQGSCWNGEIENLKTDIYVMNVDSEGLGRKLPIKNGGWPSWGSDNVIFFHRGTDKTLPSTWGVFRYNISTKVTIQVTPEELDAVTPAAISETKVAVATIRQKSKYSDVRVKAQYRHIEIFNTNAPWLPPVQITQKTRPESDHYNPFVLDGGQRIGYHRCRSDLLQHGDVVPQNVHKVESPVKEVGLYRVSGMFPTISKDGSKLAFVDNEFKAVWIADTQGLRVVYEKRGPDSVFCPVWNQNPDKDILYICVGPSFNAQKPLEIYSIRNASSNARQNVKRLTHGGFNNAFPSSSPDGNKFVFRSTRDGGEKRHKNLYIMLDTDMGEYGEGWETRLTKGSWTDTHCQWSPNGDWIVFSSTRGKPPLGSGNLNNGTGYYSLYLVKATDPMVLIRVASNGGDIGHISHPVFSPDGRSIAVTADLAAVSVDPISLPKFMHAVRPYGDIFLVDIDNPDNKKKNEDMIKGFHRVTHSRYECGTPAWTTTLTGATEPNVQWNMLLDMDQLYKPVCPYVHPDGGESWHMTGHLCIPKRAC</sequence>
<dbReference type="Gramene" id="TraesWEE_scaffold_011901_01G000400.1">
    <property type="protein sequence ID" value="TraesWEE_scaffold_011901_01G000400.1"/>
    <property type="gene ID" value="TraesWEE_scaffold_011901_01G000400"/>
</dbReference>
<dbReference type="SUPFAM" id="SSF82171">
    <property type="entry name" value="DPP6 N-terminal domain-like"/>
    <property type="match status" value="1"/>
</dbReference>
<protein>
    <recommendedName>
        <fullName evidence="3">Dipeptidylpeptidase IV N-terminal domain-containing protein</fullName>
    </recommendedName>
</protein>
<dbReference type="Gramene" id="TraesCS6B03G0133700.1">
    <property type="protein sequence ID" value="TraesCS6B03G0133700.1.CDS"/>
    <property type="gene ID" value="TraesCS6B03G0133700"/>
</dbReference>
<dbReference type="AlphaFoldDB" id="A0A3B6PFK9"/>
<reference evidence="1" key="1">
    <citation type="submission" date="2018-08" db="EMBL/GenBank/DDBJ databases">
        <authorList>
            <person name="Rossello M."/>
        </authorList>
    </citation>
    <scope>NUCLEOTIDE SEQUENCE [LARGE SCALE GENOMIC DNA]</scope>
    <source>
        <strain evidence="1">cv. Chinese Spring</strain>
    </source>
</reference>
<evidence type="ECO:0008006" key="3">
    <source>
        <dbReference type="Google" id="ProtNLM"/>
    </source>
</evidence>
<dbReference type="Gramene" id="TraesCLE_scaffold_006636_01G000200.1">
    <property type="protein sequence ID" value="TraesCLE_scaffold_006636_01G000200.1"/>
    <property type="gene ID" value="TraesCLE_scaffold_006636_01G000200"/>
</dbReference>
<evidence type="ECO:0000313" key="1">
    <source>
        <dbReference type="EnsemblPlants" id="TraesCS6B02G056600.1"/>
    </source>
</evidence>
<dbReference type="OMA" id="YVMNVDS"/>
<dbReference type="InterPro" id="IPR011042">
    <property type="entry name" value="6-blade_b-propeller_TolB-like"/>
</dbReference>
<dbReference type="Gene3D" id="2.120.10.30">
    <property type="entry name" value="TolB, C-terminal domain"/>
    <property type="match status" value="2"/>
</dbReference>
<evidence type="ECO:0000313" key="2">
    <source>
        <dbReference type="Proteomes" id="UP000019116"/>
    </source>
</evidence>
<dbReference type="Gramene" id="TraesCS6B02G056600.1">
    <property type="protein sequence ID" value="TraesCS6B02G056600.1"/>
    <property type="gene ID" value="TraesCS6B02G056600"/>
</dbReference>
<dbReference type="Pfam" id="PF07676">
    <property type="entry name" value="PD40"/>
    <property type="match status" value="5"/>
</dbReference>
<dbReference type="SMR" id="A0A3B6PFK9"/>
<dbReference type="EnsemblPlants" id="TraesCS6B02G056600.1">
    <property type="protein sequence ID" value="TraesCS6B02G056600.1"/>
    <property type="gene ID" value="TraesCS6B02G056600"/>
</dbReference>
<keyword evidence="2" id="KW-1185">Reference proteome</keyword>
<dbReference type="PANTHER" id="PTHR32161">
    <property type="entry name" value="DPP6 N-TERMINAL DOMAIN-LIKE PROTEIN"/>
    <property type="match status" value="1"/>
</dbReference>
<dbReference type="InterPro" id="IPR011659">
    <property type="entry name" value="WD40"/>
</dbReference>
<organism evidence="1">
    <name type="scientific">Triticum aestivum</name>
    <name type="common">Wheat</name>
    <dbReference type="NCBI Taxonomy" id="4565"/>
    <lineage>
        <taxon>Eukaryota</taxon>
        <taxon>Viridiplantae</taxon>
        <taxon>Streptophyta</taxon>
        <taxon>Embryophyta</taxon>
        <taxon>Tracheophyta</taxon>
        <taxon>Spermatophyta</taxon>
        <taxon>Magnoliopsida</taxon>
        <taxon>Liliopsida</taxon>
        <taxon>Poales</taxon>
        <taxon>Poaceae</taxon>
        <taxon>BOP clade</taxon>
        <taxon>Pooideae</taxon>
        <taxon>Triticodae</taxon>
        <taxon>Triticeae</taxon>
        <taxon>Triticinae</taxon>
        <taxon>Triticum</taxon>
    </lineage>
</organism>
<dbReference type="OrthoDB" id="43744at2759"/>
<gene>
    <name evidence="1" type="primary">LOC123133700</name>
</gene>
<accession>A0A3B6PFK9</accession>
<dbReference type="Gramene" id="TraesRN6B0100122300.1">
    <property type="protein sequence ID" value="TraesRN6B0100122300.1"/>
    <property type="gene ID" value="TraesRN6B0100122300"/>
</dbReference>
<proteinExistence type="predicted"/>
<reference evidence="1" key="2">
    <citation type="submission" date="2018-10" db="UniProtKB">
        <authorList>
            <consortium name="EnsemblPlants"/>
        </authorList>
    </citation>
    <scope>IDENTIFICATION</scope>
</reference>